<dbReference type="EMBL" id="CAICTM010003232">
    <property type="protein sequence ID" value="CAB9531096.1"/>
    <property type="molecule type" value="Genomic_DNA"/>
</dbReference>
<dbReference type="Proteomes" id="UP001153069">
    <property type="component" value="Unassembled WGS sequence"/>
</dbReference>
<keyword evidence="2" id="KW-1185">Reference proteome</keyword>
<accession>A0A9N8F1E5</accession>
<name>A0A9N8F1E5_9STRA</name>
<proteinExistence type="predicted"/>
<evidence type="ECO:0000313" key="2">
    <source>
        <dbReference type="Proteomes" id="UP001153069"/>
    </source>
</evidence>
<evidence type="ECO:0000313" key="1">
    <source>
        <dbReference type="EMBL" id="CAB9531096.1"/>
    </source>
</evidence>
<comment type="caution">
    <text evidence="1">The sequence shown here is derived from an EMBL/GenBank/DDBJ whole genome shotgun (WGS) entry which is preliminary data.</text>
</comment>
<gene>
    <name evidence="1" type="ORF">SEMRO_3234_G345710.1</name>
</gene>
<sequence length="144" mass="16560">MQMKATSITFDRHGDSVKFRFFVQGYEQTAADEDNGDDSSEGKKQFITATELTTQELRLTSRTKWVTKGFKWKSESSNGLKTRTIVIECKYGDDNLQHSDIVRIEVFAPWTSDCDKGKRLLKAVEWAKLVVDANLKFQELLQEK</sequence>
<protein>
    <submittedName>
        <fullName evidence="1">Uncharacterized protein</fullName>
    </submittedName>
</protein>
<reference evidence="1" key="1">
    <citation type="submission" date="2020-06" db="EMBL/GenBank/DDBJ databases">
        <authorList>
            <consortium name="Plant Systems Biology data submission"/>
        </authorList>
    </citation>
    <scope>NUCLEOTIDE SEQUENCE</scope>
    <source>
        <strain evidence="1">D6</strain>
    </source>
</reference>
<organism evidence="1 2">
    <name type="scientific">Seminavis robusta</name>
    <dbReference type="NCBI Taxonomy" id="568900"/>
    <lineage>
        <taxon>Eukaryota</taxon>
        <taxon>Sar</taxon>
        <taxon>Stramenopiles</taxon>
        <taxon>Ochrophyta</taxon>
        <taxon>Bacillariophyta</taxon>
        <taxon>Bacillariophyceae</taxon>
        <taxon>Bacillariophycidae</taxon>
        <taxon>Naviculales</taxon>
        <taxon>Naviculaceae</taxon>
        <taxon>Seminavis</taxon>
    </lineage>
</organism>
<dbReference type="AlphaFoldDB" id="A0A9N8F1E5"/>